<proteinExistence type="predicted"/>
<name>A0A7V1BFF4_9RHOB</name>
<dbReference type="EMBL" id="DRFN01000017">
    <property type="protein sequence ID" value="HDZ51565.1"/>
    <property type="molecule type" value="Genomic_DNA"/>
</dbReference>
<dbReference type="Proteomes" id="UP000885704">
    <property type="component" value="Unassembled WGS sequence"/>
</dbReference>
<comment type="caution">
    <text evidence="1">The sequence shown here is derived from an EMBL/GenBank/DDBJ whole genome shotgun (WGS) entry which is preliminary data.</text>
</comment>
<dbReference type="AlphaFoldDB" id="A0A7V1BFF4"/>
<evidence type="ECO:0000313" key="1">
    <source>
        <dbReference type="EMBL" id="HDZ51565.1"/>
    </source>
</evidence>
<gene>
    <name evidence="1" type="ORF">ENH63_07345</name>
</gene>
<protein>
    <submittedName>
        <fullName evidence="1">Uncharacterized protein</fullName>
    </submittedName>
</protein>
<sequence>MRIHIRTHWNGDRKENFGAGLVRAASVVAASSARNFLLFEQVIQSEPISSLFMRQFQKPWAGMGSSGSGPHLKSELSGSQQAAIFPNPDLFDYIAVWVIRCLDNMGR</sequence>
<accession>A0A7V1BFF4</accession>
<organism evidence="1">
    <name type="scientific">Sulfitobacter litoralis</name>
    <dbReference type="NCBI Taxonomy" id="335975"/>
    <lineage>
        <taxon>Bacteria</taxon>
        <taxon>Pseudomonadati</taxon>
        <taxon>Pseudomonadota</taxon>
        <taxon>Alphaproteobacteria</taxon>
        <taxon>Rhodobacterales</taxon>
        <taxon>Roseobacteraceae</taxon>
        <taxon>Sulfitobacter</taxon>
    </lineage>
</organism>
<reference evidence="1" key="1">
    <citation type="journal article" date="2020" name="mSystems">
        <title>Genome- and Community-Level Interaction Insights into Carbon Utilization and Element Cycling Functions of Hydrothermarchaeota in Hydrothermal Sediment.</title>
        <authorList>
            <person name="Zhou Z."/>
            <person name="Liu Y."/>
            <person name="Xu W."/>
            <person name="Pan J."/>
            <person name="Luo Z.H."/>
            <person name="Li M."/>
        </authorList>
    </citation>
    <scope>NUCLEOTIDE SEQUENCE [LARGE SCALE GENOMIC DNA]</scope>
    <source>
        <strain evidence="1">HyVt-323</strain>
    </source>
</reference>